<evidence type="ECO:0000313" key="10">
    <source>
        <dbReference type="Proteomes" id="UP001279734"/>
    </source>
</evidence>
<evidence type="ECO:0000256" key="6">
    <source>
        <dbReference type="RuleBase" id="RU367028"/>
    </source>
</evidence>
<keyword evidence="5 6" id="KW-0539">Nucleus</keyword>
<feature type="region of interest" description="Disordered" evidence="7">
    <location>
        <begin position="43"/>
        <end position="73"/>
    </location>
</feature>
<feature type="domain" description="OVATE" evidence="8">
    <location>
        <begin position="189"/>
        <end position="252"/>
    </location>
</feature>
<dbReference type="InterPro" id="IPR006458">
    <property type="entry name" value="Ovate_C"/>
</dbReference>
<dbReference type="EMBL" id="BSYO01000024">
    <property type="protein sequence ID" value="GMH22210.1"/>
    <property type="molecule type" value="Genomic_DNA"/>
</dbReference>
<protein>
    <recommendedName>
        <fullName evidence="6">Transcription repressor</fullName>
    </recommendedName>
    <alternativeName>
        <fullName evidence="6">Ovate family protein</fullName>
    </alternativeName>
</protein>
<evidence type="ECO:0000313" key="9">
    <source>
        <dbReference type="EMBL" id="GMH22210.1"/>
    </source>
</evidence>
<accession>A0AAD3T3P2</accession>
<dbReference type="AlphaFoldDB" id="A0AAD3T3P2"/>
<evidence type="ECO:0000256" key="5">
    <source>
        <dbReference type="ARBA" id="ARBA00023242"/>
    </source>
</evidence>
<keyword evidence="2 6" id="KW-0678">Repressor</keyword>
<dbReference type="PANTHER" id="PTHR33057:SF117">
    <property type="entry name" value="TRANSCRIPTION REPRESSOR OFP14"/>
    <property type="match status" value="1"/>
</dbReference>
<dbReference type="PANTHER" id="PTHR33057">
    <property type="entry name" value="TRANSCRIPTION REPRESSOR OFP7-RELATED"/>
    <property type="match status" value="1"/>
</dbReference>
<sequence length="261" mass="29320">MPSSLRKWLSEFLSKIKLQNPGLHISPSSLSLTTRKIISARKHPNSISLDKDQGRRLSSGHHGHDDDFSKHDRHQNDEAATLADIDRFLFENFNSLYGNDANSESDDGLKKNDDQEEQPLEAGILLDPPGFFNTPPDLCGSHRFFVSSGSSSSLIEDAKTHGESASTSTSKTVANDGMVLPGQDYIVTLTAAPTNPYEDFRRSMKQVIETRVKENRSVDWDFIEELLLCYLRLNEKQQHKYILGAFVDLILVLRRNSSNEA</sequence>
<keyword evidence="3 6" id="KW-0805">Transcription regulation</keyword>
<dbReference type="InterPro" id="IPR038933">
    <property type="entry name" value="Ovate"/>
</dbReference>
<reference evidence="9" key="1">
    <citation type="submission" date="2023-05" db="EMBL/GenBank/DDBJ databases">
        <title>Nepenthes gracilis genome sequencing.</title>
        <authorList>
            <person name="Fukushima K."/>
        </authorList>
    </citation>
    <scope>NUCLEOTIDE SEQUENCE</scope>
    <source>
        <strain evidence="9">SING2019-196</strain>
    </source>
</reference>
<evidence type="ECO:0000259" key="8">
    <source>
        <dbReference type="PROSITE" id="PS51754"/>
    </source>
</evidence>
<comment type="subcellular location">
    <subcellularLocation>
        <location evidence="1 6">Nucleus</location>
    </subcellularLocation>
</comment>
<evidence type="ECO:0000256" key="7">
    <source>
        <dbReference type="SAM" id="MobiDB-lite"/>
    </source>
</evidence>
<evidence type="ECO:0000256" key="1">
    <source>
        <dbReference type="ARBA" id="ARBA00004123"/>
    </source>
</evidence>
<comment type="caution">
    <text evidence="9">The sequence shown here is derived from an EMBL/GenBank/DDBJ whole genome shotgun (WGS) entry which is preliminary data.</text>
</comment>
<feature type="compositionally biased region" description="Basic and acidic residues" evidence="7">
    <location>
        <begin position="62"/>
        <end position="73"/>
    </location>
</feature>
<dbReference type="PROSITE" id="PS51754">
    <property type="entry name" value="OVATE"/>
    <property type="match status" value="1"/>
</dbReference>
<comment type="function">
    <text evidence="6">Transcriptional repressor that regulates multiple aspects of plant growth and development.</text>
</comment>
<dbReference type="Pfam" id="PF04844">
    <property type="entry name" value="Ovate"/>
    <property type="match status" value="1"/>
</dbReference>
<keyword evidence="4 6" id="KW-0804">Transcription</keyword>
<proteinExistence type="predicted"/>
<organism evidence="9 10">
    <name type="scientific">Nepenthes gracilis</name>
    <name type="common">Slender pitcher plant</name>
    <dbReference type="NCBI Taxonomy" id="150966"/>
    <lineage>
        <taxon>Eukaryota</taxon>
        <taxon>Viridiplantae</taxon>
        <taxon>Streptophyta</taxon>
        <taxon>Embryophyta</taxon>
        <taxon>Tracheophyta</taxon>
        <taxon>Spermatophyta</taxon>
        <taxon>Magnoliopsida</taxon>
        <taxon>eudicotyledons</taxon>
        <taxon>Gunneridae</taxon>
        <taxon>Pentapetalae</taxon>
        <taxon>Caryophyllales</taxon>
        <taxon>Nepenthaceae</taxon>
        <taxon>Nepenthes</taxon>
    </lineage>
</organism>
<keyword evidence="10" id="KW-1185">Reference proteome</keyword>
<gene>
    <name evidence="9" type="ORF">Nepgr_024053</name>
</gene>
<evidence type="ECO:0000256" key="4">
    <source>
        <dbReference type="ARBA" id="ARBA00023163"/>
    </source>
</evidence>
<evidence type="ECO:0000256" key="2">
    <source>
        <dbReference type="ARBA" id="ARBA00022491"/>
    </source>
</evidence>
<name>A0AAD3T3P2_NEPGR</name>
<dbReference type="NCBIfam" id="TIGR01568">
    <property type="entry name" value="A_thal_3678"/>
    <property type="match status" value="1"/>
</dbReference>
<dbReference type="GO" id="GO:0005634">
    <property type="term" value="C:nucleus"/>
    <property type="evidence" value="ECO:0007669"/>
    <property type="project" value="UniProtKB-SubCell"/>
</dbReference>
<dbReference type="Proteomes" id="UP001279734">
    <property type="component" value="Unassembled WGS sequence"/>
</dbReference>
<evidence type="ECO:0000256" key="3">
    <source>
        <dbReference type="ARBA" id="ARBA00023015"/>
    </source>
</evidence>
<dbReference type="GO" id="GO:0045892">
    <property type="term" value="P:negative regulation of DNA-templated transcription"/>
    <property type="evidence" value="ECO:0007669"/>
    <property type="project" value="UniProtKB-UniRule"/>
</dbReference>